<dbReference type="Proteomes" id="UP000651057">
    <property type="component" value="Unassembled WGS sequence"/>
</dbReference>
<protein>
    <submittedName>
        <fullName evidence="2">Uncharacterized protein</fullName>
    </submittedName>
</protein>
<name>A0A937A791_9FLAO</name>
<feature type="transmembrane region" description="Helical" evidence="1">
    <location>
        <begin position="12"/>
        <end position="39"/>
    </location>
</feature>
<feature type="transmembrane region" description="Helical" evidence="1">
    <location>
        <begin position="87"/>
        <end position="104"/>
    </location>
</feature>
<comment type="caution">
    <text evidence="2">The sequence shown here is derived from an EMBL/GenBank/DDBJ whole genome shotgun (WGS) entry which is preliminary data.</text>
</comment>
<keyword evidence="3" id="KW-1185">Reference proteome</keyword>
<dbReference type="RefSeq" id="WP_201923730.1">
    <property type="nucleotide sequence ID" value="NZ_BAABAX010000012.1"/>
</dbReference>
<evidence type="ECO:0000313" key="2">
    <source>
        <dbReference type="EMBL" id="MBL0685534.1"/>
    </source>
</evidence>
<dbReference type="AlphaFoldDB" id="A0A937A791"/>
<proteinExistence type="predicted"/>
<keyword evidence="1" id="KW-0812">Transmembrane</keyword>
<keyword evidence="1" id="KW-1133">Transmembrane helix</keyword>
<keyword evidence="1" id="KW-0472">Membrane</keyword>
<dbReference type="EMBL" id="JAERQJ010000009">
    <property type="protein sequence ID" value="MBL0685534.1"/>
    <property type="molecule type" value="Genomic_DNA"/>
</dbReference>
<reference evidence="2" key="1">
    <citation type="submission" date="2021-01" db="EMBL/GenBank/DDBJ databases">
        <authorList>
            <person name="Zhong Y.L."/>
        </authorList>
    </citation>
    <scope>NUCLEOTIDE SEQUENCE</scope>
    <source>
        <strain evidence="2">KCTC 23302</strain>
    </source>
</reference>
<sequence length="105" mass="12036">MLEKYNKRHFFGVLKSILIGLFLYTLTGLLLAFVIVTFFGSDHPHSIDGVLYFIIPIFYGITGIGIGLIFALIRLRDFSMIWVVKKILLSLTLMVLVSILYFVYI</sequence>
<organism evidence="2 3">
    <name type="scientific">Aquimarina mytili</name>
    <dbReference type="NCBI Taxonomy" id="874423"/>
    <lineage>
        <taxon>Bacteria</taxon>
        <taxon>Pseudomonadati</taxon>
        <taxon>Bacteroidota</taxon>
        <taxon>Flavobacteriia</taxon>
        <taxon>Flavobacteriales</taxon>
        <taxon>Flavobacteriaceae</taxon>
        <taxon>Aquimarina</taxon>
    </lineage>
</organism>
<gene>
    <name evidence="2" type="ORF">JJQ60_18510</name>
</gene>
<evidence type="ECO:0000313" key="3">
    <source>
        <dbReference type="Proteomes" id="UP000651057"/>
    </source>
</evidence>
<accession>A0A937A791</accession>
<feature type="transmembrane region" description="Helical" evidence="1">
    <location>
        <begin position="51"/>
        <end position="75"/>
    </location>
</feature>
<evidence type="ECO:0000256" key="1">
    <source>
        <dbReference type="SAM" id="Phobius"/>
    </source>
</evidence>